<comment type="caution">
    <text evidence="1">The sequence shown here is derived from an EMBL/GenBank/DDBJ whole genome shotgun (WGS) entry which is preliminary data.</text>
</comment>
<dbReference type="EMBL" id="VGJX01000080">
    <property type="protein sequence ID" value="MBM3273932.1"/>
    <property type="molecule type" value="Genomic_DNA"/>
</dbReference>
<protein>
    <recommendedName>
        <fullName evidence="3">Lipoprotein</fullName>
    </recommendedName>
</protein>
<evidence type="ECO:0000313" key="1">
    <source>
        <dbReference type="EMBL" id="MBM3273932.1"/>
    </source>
</evidence>
<name>A0A938BI16_9BACT</name>
<sequence>MTRKTMALTGPATRSLTGILAVSAAIALLGLGTLGCSQKPGLRIREAAPPGAPPPEAAIVKTAALLPLLNRTEFKEAPIIVGKALVDAISARAPFALIRPEEVPGRIAPLYELGVVPRFISDVDEGARTSPEVARLVGQGLKADAVMVANVTFFQQYVDHLPDGKPGEAYVTIVGGEIHLIDAKTGTALWSAAKVRKDRAALGFPSLEGTAQALAADLVATLPD</sequence>
<dbReference type="AlphaFoldDB" id="A0A938BI16"/>
<dbReference type="Proteomes" id="UP000703893">
    <property type="component" value="Unassembled WGS sequence"/>
</dbReference>
<proteinExistence type="predicted"/>
<evidence type="ECO:0000313" key="2">
    <source>
        <dbReference type="Proteomes" id="UP000703893"/>
    </source>
</evidence>
<organism evidence="1 2">
    <name type="scientific">Candidatus Tanganyikabacteria bacterium</name>
    <dbReference type="NCBI Taxonomy" id="2961651"/>
    <lineage>
        <taxon>Bacteria</taxon>
        <taxon>Bacillati</taxon>
        <taxon>Candidatus Sericytochromatia</taxon>
        <taxon>Candidatus Tanganyikabacteria</taxon>
    </lineage>
</organism>
<dbReference type="Gene3D" id="3.40.50.10610">
    <property type="entry name" value="ABC-type transport auxiliary lipoprotein component"/>
    <property type="match status" value="1"/>
</dbReference>
<evidence type="ECO:0008006" key="3">
    <source>
        <dbReference type="Google" id="ProtNLM"/>
    </source>
</evidence>
<reference evidence="1 2" key="1">
    <citation type="submission" date="2019-03" db="EMBL/GenBank/DDBJ databases">
        <title>Lake Tanganyika Metagenome-Assembled Genomes (MAGs).</title>
        <authorList>
            <person name="Tran P."/>
        </authorList>
    </citation>
    <scope>NUCLEOTIDE SEQUENCE [LARGE SCALE GENOMIC DNA]</scope>
    <source>
        <strain evidence="1">K_DeepCast_65m_m2_236</strain>
    </source>
</reference>
<gene>
    <name evidence="1" type="ORF">FJZ00_02175</name>
</gene>
<accession>A0A938BI16</accession>